<evidence type="ECO:0000256" key="1">
    <source>
        <dbReference type="SAM" id="MobiDB-lite"/>
    </source>
</evidence>
<name>A0ABD2AUI6_VESSQ</name>
<reference evidence="2 3" key="1">
    <citation type="journal article" date="2024" name="Ann. Entomol. Soc. Am.">
        <title>Genomic analyses of the southern and eastern yellowjacket wasps (Hymenoptera: Vespidae) reveal evolutionary signatures of social life.</title>
        <authorList>
            <person name="Catto M.A."/>
            <person name="Caine P.B."/>
            <person name="Orr S.E."/>
            <person name="Hunt B.G."/>
            <person name="Goodisman M.A.D."/>
        </authorList>
    </citation>
    <scope>NUCLEOTIDE SEQUENCE [LARGE SCALE GENOMIC DNA]</scope>
    <source>
        <strain evidence="2">233</strain>
        <tissue evidence="2">Head and thorax</tissue>
    </source>
</reference>
<organism evidence="2 3">
    <name type="scientific">Vespula squamosa</name>
    <name type="common">Southern yellow jacket</name>
    <name type="synonym">Wasp</name>
    <dbReference type="NCBI Taxonomy" id="30214"/>
    <lineage>
        <taxon>Eukaryota</taxon>
        <taxon>Metazoa</taxon>
        <taxon>Ecdysozoa</taxon>
        <taxon>Arthropoda</taxon>
        <taxon>Hexapoda</taxon>
        <taxon>Insecta</taxon>
        <taxon>Pterygota</taxon>
        <taxon>Neoptera</taxon>
        <taxon>Endopterygota</taxon>
        <taxon>Hymenoptera</taxon>
        <taxon>Apocrita</taxon>
        <taxon>Aculeata</taxon>
        <taxon>Vespoidea</taxon>
        <taxon>Vespidae</taxon>
        <taxon>Vespinae</taxon>
        <taxon>Vespula</taxon>
    </lineage>
</organism>
<keyword evidence="3" id="KW-1185">Reference proteome</keyword>
<dbReference type="EMBL" id="JAUDFV010000139">
    <property type="protein sequence ID" value="KAL2724268.1"/>
    <property type="molecule type" value="Genomic_DNA"/>
</dbReference>
<gene>
    <name evidence="2" type="ORF">V1478_008781</name>
</gene>
<feature type="region of interest" description="Disordered" evidence="1">
    <location>
        <begin position="41"/>
        <end position="62"/>
    </location>
</feature>
<feature type="compositionally biased region" description="Basic and acidic residues" evidence="1">
    <location>
        <begin position="47"/>
        <end position="62"/>
    </location>
</feature>
<comment type="caution">
    <text evidence="2">The sequence shown here is derived from an EMBL/GenBank/DDBJ whole genome shotgun (WGS) entry which is preliminary data.</text>
</comment>
<dbReference type="Proteomes" id="UP001607302">
    <property type="component" value="Unassembled WGS sequence"/>
</dbReference>
<accession>A0ABD2AUI6</accession>
<sequence>MESFGGENNDVEIPSVVILPDFASTEEKFLGTVLKKSPISISSNPESVEHANEEKRNIVQAC</sequence>
<evidence type="ECO:0000313" key="2">
    <source>
        <dbReference type="EMBL" id="KAL2724268.1"/>
    </source>
</evidence>
<evidence type="ECO:0000313" key="3">
    <source>
        <dbReference type="Proteomes" id="UP001607302"/>
    </source>
</evidence>
<protein>
    <submittedName>
        <fullName evidence="2">Uncharacterized protein</fullName>
    </submittedName>
</protein>
<dbReference type="AlphaFoldDB" id="A0ABD2AUI6"/>
<proteinExistence type="predicted"/>